<dbReference type="EMBL" id="AP035888">
    <property type="protein sequence ID" value="BFP69104.1"/>
    <property type="molecule type" value="Genomic_DNA"/>
</dbReference>
<reference evidence="1" key="1">
    <citation type="submission" date="2024-08" db="EMBL/GenBank/DDBJ databases">
        <title>Whole genome sequence of Tenacibaculum sp. strain pbs-1 associated with black-spot shell disease in Akoya pearl oysters.</title>
        <authorList>
            <person name="Sakatoku A."/>
            <person name="Suzuki T."/>
            <person name="Hatano K."/>
            <person name="Seki M."/>
            <person name="Tanaka D."/>
            <person name="Nakamura S."/>
            <person name="Suzuki N."/>
            <person name="Isshiki T."/>
        </authorList>
    </citation>
    <scope>NUCLEOTIDE SEQUENCE</scope>
    <source>
        <strain evidence="1">Pbs-1</strain>
    </source>
</reference>
<organism evidence="1">
    <name type="scientific">Tenacibaculum sp. Pbs-1</name>
    <dbReference type="NCBI Taxonomy" id="3238748"/>
    <lineage>
        <taxon>Bacteria</taxon>
        <taxon>Pseudomonadati</taxon>
        <taxon>Bacteroidota</taxon>
        <taxon>Flavobacteriia</taxon>
        <taxon>Flavobacteriales</taxon>
        <taxon>Flavobacteriaceae</taxon>
        <taxon>Tenacibaculum</taxon>
    </lineage>
</organism>
<protein>
    <submittedName>
        <fullName evidence="1">Uncharacterized protein</fullName>
    </submittedName>
</protein>
<proteinExistence type="predicted"/>
<name>A0AB33KZZ6_9FLAO</name>
<evidence type="ECO:0000313" key="1">
    <source>
        <dbReference type="EMBL" id="BFP69104.1"/>
    </source>
</evidence>
<gene>
    <name evidence="1" type="ORF">Pbs1_24470</name>
</gene>
<sequence length="970" mass="112011">MAKKIIVVDEQDKDVVTERIYRDLKVFEIPLNKGVNFHLKVLKAKNVKETKENVYWIAQSHNKFKTRKYRTFKSAPKNQKELHVLLNELNKGTKYGKRYILNKDGEEVLNPDFHVYTLKTTGFVKRAYLATNPYKSHTEKREGVFFGNLKYVQRTLGKGIWLEGINYTPEFKEQGAFILAVDKPQVLSLLVERRTLPEKIVRSNPIKKDNCDSVEQELLYGDVLDIHMHLHNVLSEDYKLTKEVFYGEESMTKGYSTLIDINIPKDEHNPSLDYNVSILDEHVVNLSWAGKTNHKEAKDSEDSLQEYTMVFIFTPVSKHAITNNYPTIKREVTLTVNYKSDFSATVNEKDYVTNPNIVKVWQPPLITQLYEQECNYTELTVSCDGFEPKTFLKESKDGALLTDDRGTTPIYSLVLGNKNNIREVTIQTNADVANCPELNEEDKHTENVFNLKEIQEYTFADDDGIWNALTDIKSLPRVQPYHKTIDKTDQILKFKAAYPYDASSESKFLWRYLFMHMIQYRNPAEFYISVNSCRYKRTIWFNVHPDVIWASHLALDVEKKDILYHDNIELPLVKGDATYISVLASALEKTLNFIKPLFDVLSINNNSKTAITELEKVLRDFIKESKTDMYLGFHARYDIPDGENQVGSLINYAEIQPYKAYLHFQIIRVVLLTLAIDVLMIYLTRGKLAPGLQQLKKAQKVAKRINKGKDKVNKFLDKYNLTLTTPKITMNAALRKEMQPKGAYATIFDLTFKADPLLALNTEYKIDSDSLKSPLKEFVKKMEEKTNGKFELIAKAEGRVVYDINISYNTHTEKFTLNKNAAKQENEYNTVLREGDIIKSDGIINISIEAKARLKYKKEFKTLWFFEPVEVEASIEGELKLNSSIGLVEKVGYTKGRGPYMEKVVYFGGLKGTYKQNVEVKIGKDDDFFDSNEDDQPVPFTLLNPSNASLGRNYIFELFESKKQFEYENK</sequence>
<accession>A0AB33KZZ6</accession>
<dbReference type="AlphaFoldDB" id="A0AB33KZZ6"/>